<dbReference type="RefSeq" id="WP_306846221.1">
    <property type="nucleotide sequence ID" value="NZ_JAUSRL010000009.1"/>
</dbReference>
<evidence type="ECO:0000313" key="1">
    <source>
        <dbReference type="EMBL" id="MDP9961968.1"/>
    </source>
</evidence>
<protein>
    <submittedName>
        <fullName evidence="1">Uncharacterized protein</fullName>
    </submittedName>
</protein>
<proteinExistence type="predicted"/>
<organism evidence="1 2">
    <name type="scientific">Chryseobacterium lathyri</name>
    <dbReference type="NCBI Taxonomy" id="395933"/>
    <lineage>
        <taxon>Bacteria</taxon>
        <taxon>Pseudomonadati</taxon>
        <taxon>Bacteroidota</taxon>
        <taxon>Flavobacteriia</taxon>
        <taxon>Flavobacteriales</taxon>
        <taxon>Weeksellaceae</taxon>
        <taxon>Chryseobacterium group</taxon>
        <taxon>Chryseobacterium</taxon>
    </lineage>
</organism>
<dbReference type="EMBL" id="JAUSRL010000009">
    <property type="protein sequence ID" value="MDP9961968.1"/>
    <property type="molecule type" value="Genomic_DNA"/>
</dbReference>
<accession>A0ABT9SR94</accession>
<keyword evidence="2" id="KW-1185">Reference proteome</keyword>
<evidence type="ECO:0000313" key="2">
    <source>
        <dbReference type="Proteomes" id="UP001235513"/>
    </source>
</evidence>
<dbReference type="Proteomes" id="UP001235513">
    <property type="component" value="Unassembled WGS sequence"/>
</dbReference>
<gene>
    <name evidence="1" type="ORF">J2T04_003896</name>
</gene>
<name>A0ABT9SR94_9FLAO</name>
<sequence>MNKIKLHIDKNSFRKYKETITGIIYLEINDFLFPEKNWNDLIIVMMNNWVKSLRDIKYKVSEHAELLFFDGPFFIKVKMLNEEDCIIEFFEDHRSKNILSTLQIKFEILVNEVFQIANLCSTLCKKQNWETEELNKLDILLQK</sequence>
<comment type="caution">
    <text evidence="1">The sequence shown here is derived from an EMBL/GenBank/DDBJ whole genome shotgun (WGS) entry which is preliminary data.</text>
</comment>
<reference evidence="1 2" key="1">
    <citation type="submission" date="2023-07" db="EMBL/GenBank/DDBJ databases">
        <title>Sorghum-associated microbial communities from plants grown in Nebraska, USA.</title>
        <authorList>
            <person name="Schachtman D."/>
        </authorList>
    </citation>
    <scope>NUCLEOTIDE SEQUENCE [LARGE SCALE GENOMIC DNA]</scope>
    <source>
        <strain evidence="1 2">CC351</strain>
    </source>
</reference>